<accession>A0AAV9Z4V2</accession>
<reference evidence="1 2" key="1">
    <citation type="journal article" date="2024" name="J Genomics">
        <title>Draft genome sequencing and assembly of Favolaschia claudopus CIRM-BRFM 2984 isolated from oak limbs.</title>
        <authorList>
            <person name="Navarro D."/>
            <person name="Drula E."/>
            <person name="Chaduli D."/>
            <person name="Cazenave R."/>
            <person name="Ahrendt S."/>
            <person name="Wang J."/>
            <person name="Lipzen A."/>
            <person name="Daum C."/>
            <person name="Barry K."/>
            <person name="Grigoriev I.V."/>
            <person name="Favel A."/>
            <person name="Rosso M.N."/>
            <person name="Martin F."/>
        </authorList>
    </citation>
    <scope>NUCLEOTIDE SEQUENCE [LARGE SCALE GENOMIC DNA]</scope>
    <source>
        <strain evidence="1 2">CIRM-BRFM 2984</strain>
    </source>
</reference>
<gene>
    <name evidence="1" type="ORF">R3P38DRAFT_2813641</name>
</gene>
<organism evidence="1 2">
    <name type="scientific">Favolaschia claudopus</name>
    <dbReference type="NCBI Taxonomy" id="2862362"/>
    <lineage>
        <taxon>Eukaryota</taxon>
        <taxon>Fungi</taxon>
        <taxon>Dikarya</taxon>
        <taxon>Basidiomycota</taxon>
        <taxon>Agaricomycotina</taxon>
        <taxon>Agaricomycetes</taxon>
        <taxon>Agaricomycetidae</taxon>
        <taxon>Agaricales</taxon>
        <taxon>Marasmiineae</taxon>
        <taxon>Mycenaceae</taxon>
        <taxon>Favolaschia</taxon>
    </lineage>
</organism>
<comment type="caution">
    <text evidence="1">The sequence shown here is derived from an EMBL/GenBank/DDBJ whole genome shotgun (WGS) entry which is preliminary data.</text>
</comment>
<dbReference type="AlphaFoldDB" id="A0AAV9Z4V2"/>
<proteinExistence type="predicted"/>
<dbReference type="Proteomes" id="UP001362999">
    <property type="component" value="Unassembled WGS sequence"/>
</dbReference>
<protein>
    <submittedName>
        <fullName evidence="1">Uncharacterized protein</fullName>
    </submittedName>
</protein>
<evidence type="ECO:0000313" key="2">
    <source>
        <dbReference type="Proteomes" id="UP001362999"/>
    </source>
</evidence>
<keyword evidence="2" id="KW-1185">Reference proteome</keyword>
<dbReference type="EMBL" id="JAWWNJ010000207">
    <property type="protein sequence ID" value="KAK6971642.1"/>
    <property type="molecule type" value="Genomic_DNA"/>
</dbReference>
<sequence length="238" mass="26715">MRADPKRDEVTVEVTDDVAWLNSPTFKDALKKLHILTFAGRLKIIARRLAKGLKANAPWILSNANVNAAGLEVGGVYGDSFDCFIVNYKKAFPRFAKGPGLPIENELLNIIKRTDRKSGKINFCDVWDEVEDFLVTQSVLEVYDQWVKESRGRLGHEGISHPKPSTSWRAEMSSGTCGLAQKVPIRGDESAGCLDEEPSVTPVWWKRMLPRYRRKELVPGIRRPGPELEASKLQDPNS</sequence>
<evidence type="ECO:0000313" key="1">
    <source>
        <dbReference type="EMBL" id="KAK6971642.1"/>
    </source>
</evidence>
<name>A0AAV9Z4V2_9AGAR</name>